<name>A0A507SXP9_9BACT</name>
<proteinExistence type="predicted"/>
<dbReference type="GO" id="GO:0003841">
    <property type="term" value="F:1-acylglycerol-3-phosphate O-acyltransferase activity"/>
    <property type="evidence" value="ECO:0007669"/>
    <property type="project" value="TreeGrafter"/>
</dbReference>
<dbReference type="CDD" id="cd07989">
    <property type="entry name" value="LPLAT_AGPAT-like"/>
    <property type="match status" value="1"/>
</dbReference>
<dbReference type="InterPro" id="IPR002123">
    <property type="entry name" value="Plipid/glycerol_acylTrfase"/>
</dbReference>
<feature type="domain" description="Phospholipid/glycerol acyltransferase" evidence="6">
    <location>
        <begin position="72"/>
        <end position="197"/>
    </location>
</feature>
<evidence type="ECO:0000256" key="4">
    <source>
        <dbReference type="ARBA" id="ARBA00023098"/>
    </source>
</evidence>
<comment type="caution">
    <text evidence="7">The sequence shown here is derived from an EMBL/GenBank/DDBJ whole genome shotgun (WGS) entry which is preliminary data.</text>
</comment>
<comment type="pathway">
    <text evidence="1">Lipid metabolism.</text>
</comment>
<dbReference type="SMART" id="SM00563">
    <property type="entry name" value="PlsC"/>
    <property type="match status" value="1"/>
</dbReference>
<evidence type="ECO:0000256" key="5">
    <source>
        <dbReference type="ARBA" id="ARBA00023315"/>
    </source>
</evidence>
<evidence type="ECO:0000256" key="1">
    <source>
        <dbReference type="ARBA" id="ARBA00005189"/>
    </source>
</evidence>
<evidence type="ECO:0000259" key="6">
    <source>
        <dbReference type="SMART" id="SM00563"/>
    </source>
</evidence>
<dbReference type="PANTHER" id="PTHR10434">
    <property type="entry name" value="1-ACYL-SN-GLYCEROL-3-PHOSPHATE ACYLTRANSFERASE"/>
    <property type="match status" value="1"/>
</dbReference>
<dbReference type="AlphaFoldDB" id="A0A507SXP9"/>
<keyword evidence="2" id="KW-0444">Lipid biosynthesis</keyword>
<dbReference type="Pfam" id="PF01553">
    <property type="entry name" value="Acyltransferase"/>
    <property type="match status" value="1"/>
</dbReference>
<protein>
    <submittedName>
        <fullName evidence="7">1-acyl-sn-glycerol-3-phosphate acyltransferase</fullName>
    </submittedName>
</protein>
<dbReference type="OrthoDB" id="9803035at2"/>
<evidence type="ECO:0000313" key="8">
    <source>
        <dbReference type="Proteomes" id="UP000320801"/>
    </source>
</evidence>
<reference evidence="7 8" key="1">
    <citation type="submission" date="2019-03" db="EMBL/GenBank/DDBJ databases">
        <title>Characterization of a novel Mycoplasma cynos real-time PCR assay.</title>
        <authorList>
            <person name="Tallmadge R.L."/>
            <person name="Mitchell P.K."/>
            <person name="Goodman L."/>
        </authorList>
    </citation>
    <scope>NUCLEOTIDE SEQUENCE [LARGE SCALE GENOMIC DNA]</scope>
    <source>
        <strain evidence="7 8">1642</strain>
    </source>
</reference>
<keyword evidence="4" id="KW-0443">Lipid metabolism</keyword>
<evidence type="ECO:0000313" key="7">
    <source>
        <dbReference type="EMBL" id="TQC54042.1"/>
    </source>
</evidence>
<gene>
    <name evidence="7" type="ORF">E1I18_01115</name>
</gene>
<dbReference type="SUPFAM" id="SSF69593">
    <property type="entry name" value="Glycerol-3-phosphate (1)-acyltransferase"/>
    <property type="match status" value="1"/>
</dbReference>
<keyword evidence="8" id="KW-1185">Reference proteome</keyword>
<dbReference type="Proteomes" id="UP000320801">
    <property type="component" value="Unassembled WGS sequence"/>
</dbReference>
<evidence type="ECO:0000256" key="2">
    <source>
        <dbReference type="ARBA" id="ARBA00022516"/>
    </source>
</evidence>
<sequence length="247" mass="28788">MSFTFKMIFLWWHFLWCMWRLNANARKYRRLNDEFPLQRRSDYLLKRVKQLLWYFNVKVDVSGLENLPKAPAILMPNHKSNIDPLLIIAALEKKDYSRQGGNKIATFLAKIELQKRRIVRNTLELIDTVFINRANPRQSVLAIKKLGDFVKTKKTYGVVFPEGTRIKEDGLGEFKGGAVAVAQSHYLPIVPVAISDTRDALNKHRHKKLIIKVEFLKSLKPVEFIKMERQSIANKVKESIEKVLKNE</sequence>
<evidence type="ECO:0000256" key="3">
    <source>
        <dbReference type="ARBA" id="ARBA00022679"/>
    </source>
</evidence>
<organism evidence="7 8">
    <name type="scientific">Mycoplasmopsis mucosicanis</name>
    <dbReference type="NCBI Taxonomy" id="458208"/>
    <lineage>
        <taxon>Bacteria</taxon>
        <taxon>Bacillati</taxon>
        <taxon>Mycoplasmatota</taxon>
        <taxon>Mycoplasmoidales</taxon>
        <taxon>Metamycoplasmataceae</taxon>
        <taxon>Mycoplasmopsis</taxon>
    </lineage>
</organism>
<dbReference type="GO" id="GO:0006654">
    <property type="term" value="P:phosphatidic acid biosynthetic process"/>
    <property type="evidence" value="ECO:0007669"/>
    <property type="project" value="TreeGrafter"/>
</dbReference>
<accession>A0A507SXP9</accession>
<dbReference type="EMBL" id="SMDN01000003">
    <property type="protein sequence ID" value="TQC54042.1"/>
    <property type="molecule type" value="Genomic_DNA"/>
</dbReference>
<dbReference type="PANTHER" id="PTHR10434:SF64">
    <property type="entry name" value="1-ACYL-SN-GLYCEROL-3-PHOSPHATE ACYLTRANSFERASE-RELATED"/>
    <property type="match status" value="1"/>
</dbReference>
<keyword evidence="3 7" id="KW-0808">Transferase</keyword>
<keyword evidence="5 7" id="KW-0012">Acyltransferase</keyword>